<dbReference type="RefSeq" id="WP_390210176.1">
    <property type="nucleotide sequence ID" value="NZ_JBHLXJ010000003.1"/>
</dbReference>
<accession>A0ABV6ICZ0</accession>
<feature type="transmembrane region" description="Helical" evidence="6">
    <location>
        <begin position="422"/>
        <end position="443"/>
    </location>
</feature>
<dbReference type="PANTHER" id="PTHR30572">
    <property type="entry name" value="MEMBRANE COMPONENT OF TRANSPORTER-RELATED"/>
    <property type="match status" value="1"/>
</dbReference>
<comment type="caution">
    <text evidence="9">The sequence shown here is derived from an EMBL/GenBank/DDBJ whole genome shotgun (WGS) entry which is preliminary data.</text>
</comment>
<protein>
    <submittedName>
        <fullName evidence="9">FtsX-like permease family protein</fullName>
    </submittedName>
</protein>
<evidence type="ECO:0000259" key="8">
    <source>
        <dbReference type="Pfam" id="PF12704"/>
    </source>
</evidence>
<keyword evidence="3 6" id="KW-0812">Transmembrane</keyword>
<feature type="transmembrane region" description="Helical" evidence="6">
    <location>
        <begin position="670"/>
        <end position="692"/>
    </location>
</feature>
<feature type="transmembrane region" description="Helical" evidence="6">
    <location>
        <begin position="336"/>
        <end position="354"/>
    </location>
</feature>
<evidence type="ECO:0000259" key="7">
    <source>
        <dbReference type="Pfam" id="PF02687"/>
    </source>
</evidence>
<dbReference type="InterPro" id="IPR025857">
    <property type="entry name" value="MacB_PCD"/>
</dbReference>
<evidence type="ECO:0000313" key="10">
    <source>
        <dbReference type="Proteomes" id="UP001589844"/>
    </source>
</evidence>
<feature type="transmembrane region" description="Helical" evidence="6">
    <location>
        <begin position="713"/>
        <end position="734"/>
    </location>
</feature>
<dbReference type="InterPro" id="IPR003838">
    <property type="entry name" value="ABC3_permease_C"/>
</dbReference>
<evidence type="ECO:0000256" key="3">
    <source>
        <dbReference type="ARBA" id="ARBA00022692"/>
    </source>
</evidence>
<organism evidence="9 10">
    <name type="scientific">Undibacterium danionis</name>
    <dbReference type="NCBI Taxonomy" id="1812100"/>
    <lineage>
        <taxon>Bacteria</taxon>
        <taxon>Pseudomonadati</taxon>
        <taxon>Pseudomonadota</taxon>
        <taxon>Betaproteobacteria</taxon>
        <taxon>Burkholderiales</taxon>
        <taxon>Oxalobacteraceae</taxon>
        <taxon>Undibacterium</taxon>
    </lineage>
</organism>
<sequence length="792" mass="87008">MKIRDLKIAWRILLKQPGHSLIVFLGLSVSFCVCFLLLGYARYSFEYDTHVPDAKRIFLVKHRLNVLGYPAWVDFNDWPLKASLSQSGIPHRLSFVGIDSPSMSVDSRTARKTLLAHVDENFPSMFAIKTLQGDLHATLAKPDAIALTVKTAAKFFGTEQALGRSLTIENTPFYVGALIQDPPDNTTLAFEALKGSHEESYRRAYVQLPPHVDVRMVEKHLQAVADETPFSKAHQNQATSKVRNASEKKAIEIRLTSLADTYFDRDLVGLNNLVRGDGRIVFALSAVALLILFLAATSFINLNVARTLRRQKEIGVYKMLGVSRTRIIAQFINESLLLSFAATILGLLLAWLVLPLFSELMNRQLGELFCLSNLAWSLLFALMVGLLMSLYPTWLALCVNAQHALAGRGNSETLAGTRLRHGLTILQFGSAMAFGAVALAIAWQTAYSTKANLGFVPDNLLVLPFNSDLSEADSRTFRDALLRLPYVKDVAVSFWPVGEDKAGVGFASLRASNGINVYPNEEGVSLNFFAVHGVKFLAGRDFDAKIDAPKAAKKMVLNLAAVKALGFPTPQAAVGQFVQNIRGKPEQVQIIGVVPNLRYRSAHDAEVPRSFIPAFWPNTLTILTDGNLPEAATHIAGLWQQHFPKETFDIKSSTSLIAQNYEEDLRMSKLLMIAAILSLVIAASGIYVLSAYSVQRRVQEIAIRKIYGAKTKAIALLLGKEFAVIMLGSALIGLPLGAFAISHYLSSFVERAPMGGWTLLFALSVALLIAMISSLRHALLAMRISPMSALRD</sequence>
<evidence type="ECO:0000313" key="9">
    <source>
        <dbReference type="EMBL" id="MFC0348926.1"/>
    </source>
</evidence>
<proteinExistence type="predicted"/>
<feature type="domain" description="MacB-like periplasmic core" evidence="8">
    <location>
        <begin position="20"/>
        <end position="223"/>
    </location>
</feature>
<feature type="domain" description="ABC3 transporter permease C-terminal" evidence="7">
    <location>
        <begin position="286"/>
        <end position="396"/>
    </location>
</feature>
<feature type="transmembrane region" description="Helical" evidence="6">
    <location>
        <begin position="280"/>
        <end position="302"/>
    </location>
</feature>
<feature type="domain" description="ABC3 transporter permease C-terminal" evidence="7">
    <location>
        <begin position="672"/>
        <end position="786"/>
    </location>
</feature>
<dbReference type="Pfam" id="PF12704">
    <property type="entry name" value="MacB_PCD"/>
    <property type="match status" value="1"/>
</dbReference>
<dbReference type="EMBL" id="JBHLXJ010000003">
    <property type="protein sequence ID" value="MFC0348926.1"/>
    <property type="molecule type" value="Genomic_DNA"/>
</dbReference>
<dbReference type="Pfam" id="PF02687">
    <property type="entry name" value="FtsX"/>
    <property type="match status" value="2"/>
</dbReference>
<evidence type="ECO:0000256" key="4">
    <source>
        <dbReference type="ARBA" id="ARBA00022989"/>
    </source>
</evidence>
<dbReference type="Proteomes" id="UP001589844">
    <property type="component" value="Unassembled WGS sequence"/>
</dbReference>
<gene>
    <name evidence="9" type="ORF">ACFFJH_03830</name>
</gene>
<evidence type="ECO:0000256" key="1">
    <source>
        <dbReference type="ARBA" id="ARBA00004651"/>
    </source>
</evidence>
<feature type="transmembrane region" description="Helical" evidence="6">
    <location>
        <begin position="21"/>
        <end position="41"/>
    </location>
</feature>
<comment type="subcellular location">
    <subcellularLocation>
        <location evidence="1">Cell membrane</location>
        <topology evidence="1">Multi-pass membrane protein</topology>
    </subcellularLocation>
</comment>
<evidence type="ECO:0000256" key="6">
    <source>
        <dbReference type="SAM" id="Phobius"/>
    </source>
</evidence>
<name>A0ABV6ICZ0_9BURK</name>
<evidence type="ECO:0000256" key="2">
    <source>
        <dbReference type="ARBA" id="ARBA00022475"/>
    </source>
</evidence>
<dbReference type="InterPro" id="IPR050250">
    <property type="entry name" value="Macrolide_Exporter_MacB"/>
</dbReference>
<keyword evidence="4 6" id="KW-1133">Transmembrane helix</keyword>
<feature type="transmembrane region" description="Helical" evidence="6">
    <location>
        <begin position="754"/>
        <end position="775"/>
    </location>
</feature>
<feature type="transmembrane region" description="Helical" evidence="6">
    <location>
        <begin position="374"/>
        <end position="401"/>
    </location>
</feature>
<keyword evidence="10" id="KW-1185">Reference proteome</keyword>
<reference evidence="9 10" key="1">
    <citation type="submission" date="2024-09" db="EMBL/GenBank/DDBJ databases">
        <authorList>
            <person name="Sun Q."/>
            <person name="Mori K."/>
        </authorList>
    </citation>
    <scope>NUCLEOTIDE SEQUENCE [LARGE SCALE GENOMIC DNA]</scope>
    <source>
        <strain evidence="9 10">CCM 8677</strain>
    </source>
</reference>
<evidence type="ECO:0000256" key="5">
    <source>
        <dbReference type="ARBA" id="ARBA00023136"/>
    </source>
</evidence>
<keyword evidence="2" id="KW-1003">Cell membrane</keyword>
<keyword evidence="5 6" id="KW-0472">Membrane</keyword>
<dbReference type="PANTHER" id="PTHR30572:SF18">
    <property type="entry name" value="ABC-TYPE MACROLIDE FAMILY EXPORT SYSTEM PERMEASE COMPONENT 2"/>
    <property type="match status" value="1"/>
</dbReference>